<sequence>MPTQIGWFESRSRMRHHAMAVVTTLVRSGVAIITLDSPPVNIGNSTLRRELLAAVEIVATMPEVRAVVLASGLPDFYAGSDIKEFDHPVEAPRLPAVIAALEALPCPVVAALTGFVLGGGLEVTLGCDARIADSTAMMGLPEVTLGILPGAGGTVRLPRLVGVAAAIDLISSGRHITAEEALRLGLVDSVVPPDTLLDSAISAARALASKRRTLDLIPPVDPPARIERAIEKAAGRGRARPNVTRAVGLIVGSVTCDPADALVLERQAFDELRSSTEAINLRYLFFATKAAAKGLRTAATGARLSHIGIAGAGTMGSSIAQVCRTAGFAVTLFDSNPAVLERATISLAQARPEQATDGAMTMTLNAQDLATVDVIIDAVFEDMQVKKDLLGLLESVVSSTVVLASNTSYLNLDEISQGLRRPERLAGFHFFNPADKNPLVEVIRTRFTDDATASTLAALVRTLGKTGVPARVGEGFIGNRIYTDYRAQAEFLVEEGAAPHDVDAAMVALGLPIGVFAVSDMSGLDIAWARRKRLSGSRNPLERYVTIADTLCEQGHLGTKTGEGWYAYPDGAKRGIPSENTAKIIAESRAAQSITPRLFTSAEIQQRIICSMLVGAAEVLASGVAQRASDIDVVMTAGFAFPKALGGPIRFAAAQSPTWLMEGLTASHQSCPLTFALARPATTGVMPAEVVALLTAVGSPLS</sequence>
<name>A0A4R9AQR2_9MICO</name>
<evidence type="ECO:0000256" key="8">
    <source>
        <dbReference type="ARBA" id="ARBA00023027"/>
    </source>
</evidence>
<dbReference type="SUPFAM" id="SSF51735">
    <property type="entry name" value="NAD(P)-binding Rossmann-fold domains"/>
    <property type="match status" value="1"/>
</dbReference>
<dbReference type="Pfam" id="PF00725">
    <property type="entry name" value="3HCDH"/>
    <property type="match status" value="1"/>
</dbReference>
<dbReference type="AlphaFoldDB" id="A0A4R9AQR2"/>
<keyword evidence="7" id="KW-0560">Oxidoreductase</keyword>
<reference evidence="18 19" key="1">
    <citation type="submission" date="2019-03" db="EMBL/GenBank/DDBJ databases">
        <title>Genomics of glacier-inhabiting Cryobacterium strains.</title>
        <authorList>
            <person name="Liu Q."/>
            <person name="Xin Y.-H."/>
        </authorList>
    </citation>
    <scope>NUCLEOTIDE SEQUENCE [LARGE SCALE GENOMIC DNA]</scope>
    <source>
        <strain evidence="18 19">Hz16</strain>
    </source>
</reference>
<dbReference type="PROSITE" id="PS00166">
    <property type="entry name" value="ENOYL_COA_HYDRATASE"/>
    <property type="match status" value="1"/>
</dbReference>
<dbReference type="Proteomes" id="UP000297983">
    <property type="component" value="Unassembled WGS sequence"/>
</dbReference>
<keyword evidence="10" id="KW-0576">Peroxisome</keyword>
<evidence type="ECO:0000256" key="1">
    <source>
        <dbReference type="ARBA" id="ARBA00004275"/>
    </source>
</evidence>
<evidence type="ECO:0000259" key="16">
    <source>
        <dbReference type="Pfam" id="PF00725"/>
    </source>
</evidence>
<dbReference type="GO" id="GO:0006635">
    <property type="term" value="P:fatty acid beta-oxidation"/>
    <property type="evidence" value="ECO:0007669"/>
    <property type="project" value="UniProtKB-UniPathway"/>
</dbReference>
<proteinExistence type="inferred from homology"/>
<evidence type="ECO:0000313" key="19">
    <source>
        <dbReference type="Proteomes" id="UP000297983"/>
    </source>
</evidence>
<evidence type="ECO:0000256" key="7">
    <source>
        <dbReference type="ARBA" id="ARBA00023002"/>
    </source>
</evidence>
<evidence type="ECO:0000256" key="10">
    <source>
        <dbReference type="ARBA" id="ARBA00023140"/>
    </source>
</evidence>
<dbReference type="InterPro" id="IPR001753">
    <property type="entry name" value="Enoyl-CoA_hydra/iso"/>
</dbReference>
<dbReference type="CDD" id="cd06558">
    <property type="entry name" value="crotonase-like"/>
    <property type="match status" value="1"/>
</dbReference>
<evidence type="ECO:0000256" key="15">
    <source>
        <dbReference type="RuleBase" id="RU003707"/>
    </source>
</evidence>
<dbReference type="Pfam" id="PF00378">
    <property type="entry name" value="ECH_1"/>
    <property type="match status" value="1"/>
</dbReference>
<keyword evidence="5" id="KW-0276">Fatty acid metabolism</keyword>
<dbReference type="Gene3D" id="1.10.1040.50">
    <property type="match status" value="1"/>
</dbReference>
<dbReference type="SUPFAM" id="SSF48179">
    <property type="entry name" value="6-phosphogluconate dehydrogenase C-terminal domain-like"/>
    <property type="match status" value="2"/>
</dbReference>
<evidence type="ECO:0000256" key="14">
    <source>
        <dbReference type="ARBA" id="ARBA00049556"/>
    </source>
</evidence>
<dbReference type="GO" id="GO:0016853">
    <property type="term" value="F:isomerase activity"/>
    <property type="evidence" value="ECO:0007669"/>
    <property type="project" value="UniProtKB-KW"/>
</dbReference>
<feature type="domain" description="3-hydroxyacyl-CoA dehydrogenase NAD binding" evidence="17">
    <location>
        <begin position="306"/>
        <end position="470"/>
    </location>
</feature>
<evidence type="ECO:0000256" key="5">
    <source>
        <dbReference type="ARBA" id="ARBA00022832"/>
    </source>
</evidence>
<keyword evidence="11" id="KW-0413">Isomerase</keyword>
<dbReference type="GO" id="GO:0004300">
    <property type="term" value="F:enoyl-CoA hydratase activity"/>
    <property type="evidence" value="ECO:0007669"/>
    <property type="project" value="UniProtKB-ARBA"/>
</dbReference>
<comment type="caution">
    <text evidence="18">The sequence shown here is derived from an EMBL/GenBank/DDBJ whole genome shotgun (WGS) entry which is preliminary data.</text>
</comment>
<dbReference type="PANTHER" id="PTHR23309:SF49">
    <property type="entry name" value="PEROXISOMAL BIFUNCTIONAL ENZYME"/>
    <property type="match status" value="1"/>
</dbReference>
<dbReference type="InterPro" id="IPR036291">
    <property type="entry name" value="NAD(P)-bd_dom_sf"/>
</dbReference>
<keyword evidence="6" id="KW-0442">Lipid degradation</keyword>
<dbReference type="SUPFAM" id="SSF52096">
    <property type="entry name" value="ClpP/crotonase"/>
    <property type="match status" value="1"/>
</dbReference>
<dbReference type="EMBL" id="SOHL01000027">
    <property type="protein sequence ID" value="TFD68160.1"/>
    <property type="molecule type" value="Genomic_DNA"/>
</dbReference>
<evidence type="ECO:0000256" key="6">
    <source>
        <dbReference type="ARBA" id="ARBA00022963"/>
    </source>
</evidence>
<dbReference type="GO" id="GO:0003857">
    <property type="term" value="F:(3S)-3-hydroxyacyl-CoA dehydrogenase (NAD+) activity"/>
    <property type="evidence" value="ECO:0007669"/>
    <property type="project" value="UniProtKB-EC"/>
</dbReference>
<feature type="domain" description="3-hydroxyacyl-CoA dehydrogenase C-terminal" evidence="16">
    <location>
        <begin position="475"/>
        <end position="568"/>
    </location>
</feature>
<comment type="similarity">
    <text evidence="3">In the N-terminal section; belongs to the enoyl-CoA hydratase/isomerase family.</text>
</comment>
<comment type="pathway">
    <text evidence="2">Lipid metabolism; fatty acid beta-oxidation.</text>
</comment>
<comment type="subcellular location">
    <subcellularLocation>
        <location evidence="1">Peroxisome</location>
    </subcellularLocation>
</comment>
<keyword evidence="8" id="KW-0520">NAD</keyword>
<dbReference type="GO" id="GO:0070403">
    <property type="term" value="F:NAD+ binding"/>
    <property type="evidence" value="ECO:0007669"/>
    <property type="project" value="InterPro"/>
</dbReference>
<dbReference type="InterPro" id="IPR006176">
    <property type="entry name" value="3-OHacyl-CoA_DH_NAD-bd"/>
</dbReference>
<dbReference type="InterPro" id="IPR008927">
    <property type="entry name" value="6-PGluconate_DH-like_C_sf"/>
</dbReference>
<protein>
    <recommendedName>
        <fullName evidence="20">3-hydroxyacyl-CoA dehydrogenase</fullName>
    </recommendedName>
</protein>
<evidence type="ECO:0000259" key="17">
    <source>
        <dbReference type="Pfam" id="PF02737"/>
    </source>
</evidence>
<keyword evidence="19" id="KW-1185">Reference proteome</keyword>
<dbReference type="InterPro" id="IPR029045">
    <property type="entry name" value="ClpP/crotonase-like_dom_sf"/>
</dbReference>
<keyword evidence="13" id="KW-0511">Multifunctional enzyme</keyword>
<evidence type="ECO:0000256" key="4">
    <source>
        <dbReference type="ARBA" id="ARBA00011245"/>
    </source>
</evidence>
<accession>A0A4R9AQR2</accession>
<comment type="subunit">
    <text evidence="4">Monomer.</text>
</comment>
<dbReference type="InterPro" id="IPR018376">
    <property type="entry name" value="Enoyl-CoA_hyd/isom_CS"/>
</dbReference>
<dbReference type="InterPro" id="IPR006108">
    <property type="entry name" value="3HC_DH_C"/>
</dbReference>
<evidence type="ECO:0000256" key="2">
    <source>
        <dbReference type="ARBA" id="ARBA00005005"/>
    </source>
</evidence>
<evidence type="ECO:0000313" key="18">
    <source>
        <dbReference type="EMBL" id="TFD68160.1"/>
    </source>
</evidence>
<dbReference type="Gene3D" id="3.40.50.720">
    <property type="entry name" value="NAD(P)-binding Rossmann-like Domain"/>
    <property type="match status" value="1"/>
</dbReference>
<keyword evidence="12" id="KW-0456">Lyase</keyword>
<comment type="catalytic activity">
    <reaction evidence="14">
        <text>a (3S)-3-hydroxyacyl-CoA + NAD(+) = a 3-oxoacyl-CoA + NADH + H(+)</text>
        <dbReference type="Rhea" id="RHEA:22432"/>
        <dbReference type="ChEBI" id="CHEBI:15378"/>
        <dbReference type="ChEBI" id="CHEBI:57318"/>
        <dbReference type="ChEBI" id="CHEBI:57540"/>
        <dbReference type="ChEBI" id="CHEBI:57945"/>
        <dbReference type="ChEBI" id="CHEBI:90726"/>
        <dbReference type="EC" id="1.1.1.35"/>
    </reaction>
</comment>
<dbReference type="Pfam" id="PF02737">
    <property type="entry name" value="3HCDH_N"/>
    <property type="match status" value="1"/>
</dbReference>
<evidence type="ECO:0000256" key="9">
    <source>
        <dbReference type="ARBA" id="ARBA00023098"/>
    </source>
</evidence>
<evidence type="ECO:0000256" key="12">
    <source>
        <dbReference type="ARBA" id="ARBA00023239"/>
    </source>
</evidence>
<evidence type="ECO:0000256" key="11">
    <source>
        <dbReference type="ARBA" id="ARBA00023235"/>
    </source>
</evidence>
<organism evidence="18 19">
    <name type="scientific">Cryobacterium gelidum</name>
    <dbReference type="NCBI Taxonomy" id="1259164"/>
    <lineage>
        <taxon>Bacteria</taxon>
        <taxon>Bacillati</taxon>
        <taxon>Actinomycetota</taxon>
        <taxon>Actinomycetes</taxon>
        <taxon>Micrococcales</taxon>
        <taxon>Microbacteriaceae</taxon>
        <taxon>Cryobacterium</taxon>
    </lineage>
</organism>
<evidence type="ECO:0000256" key="13">
    <source>
        <dbReference type="ARBA" id="ARBA00023268"/>
    </source>
</evidence>
<comment type="similarity">
    <text evidence="15">Belongs to the enoyl-CoA hydratase/isomerase family.</text>
</comment>
<dbReference type="Gene3D" id="3.90.226.10">
    <property type="entry name" value="2-enoyl-CoA Hydratase, Chain A, domain 1"/>
    <property type="match status" value="1"/>
</dbReference>
<gene>
    <name evidence="18" type="ORF">E3T50_13330</name>
</gene>
<dbReference type="PANTHER" id="PTHR23309">
    <property type="entry name" value="3-HYDROXYACYL-COA DEHYROGENASE"/>
    <property type="match status" value="1"/>
</dbReference>
<keyword evidence="9" id="KW-0443">Lipid metabolism</keyword>
<evidence type="ECO:0000256" key="3">
    <source>
        <dbReference type="ARBA" id="ARBA00008750"/>
    </source>
</evidence>
<dbReference type="UniPathway" id="UPA00659"/>
<evidence type="ECO:0008006" key="20">
    <source>
        <dbReference type="Google" id="ProtNLM"/>
    </source>
</evidence>